<protein>
    <submittedName>
        <fullName evidence="1">Uncharacterized protein</fullName>
    </submittedName>
</protein>
<evidence type="ECO:0000313" key="2">
    <source>
        <dbReference type="Proteomes" id="UP000694044"/>
    </source>
</evidence>
<comment type="caution">
    <text evidence="1">The sequence shown here is derived from an EMBL/GenBank/DDBJ whole genome shotgun (WGS) entry which is preliminary data.</text>
</comment>
<dbReference type="AlphaFoldDB" id="A0A8T1VIT2"/>
<dbReference type="EMBL" id="JAGDFM010000311">
    <property type="protein sequence ID" value="KAG7380099.1"/>
    <property type="molecule type" value="Genomic_DNA"/>
</dbReference>
<sequence>MRKYFRLASGVARTPVQGFELEYVDLSDEATKLEVGGFCQAVREKVKDALPEDLRASALKVLTDENARPLTGDASIASYGTSAQAALIVVVPEVWFKLVYAGTGAVFTDTRLSAVLLAQENTVKHLQDAVFDAFRTPLRGLAASQLRVYEDFVMRRPLKEGATLGAFGRTEESALIVAVPRRRTFGAPEPTSIDFKLDKDDCKDNNSELQRYQQQGQLIQASCHDYCN</sequence>
<organism evidence="1 2">
    <name type="scientific">Phytophthora pseudosyringae</name>
    <dbReference type="NCBI Taxonomy" id="221518"/>
    <lineage>
        <taxon>Eukaryota</taxon>
        <taxon>Sar</taxon>
        <taxon>Stramenopiles</taxon>
        <taxon>Oomycota</taxon>
        <taxon>Peronosporomycetes</taxon>
        <taxon>Peronosporales</taxon>
        <taxon>Peronosporaceae</taxon>
        <taxon>Phytophthora</taxon>
    </lineage>
</organism>
<dbReference type="OrthoDB" id="2148904at2759"/>
<keyword evidence="2" id="KW-1185">Reference proteome</keyword>
<reference evidence="1" key="1">
    <citation type="submission" date="2021-02" db="EMBL/GenBank/DDBJ databases">
        <authorList>
            <person name="Palmer J.M."/>
        </authorList>
    </citation>
    <scope>NUCLEOTIDE SEQUENCE</scope>
    <source>
        <strain evidence="1">SCRP734</strain>
    </source>
</reference>
<name>A0A8T1VIT2_9STRA</name>
<evidence type="ECO:0000313" key="1">
    <source>
        <dbReference type="EMBL" id="KAG7380099.1"/>
    </source>
</evidence>
<accession>A0A8T1VIT2</accession>
<dbReference type="Proteomes" id="UP000694044">
    <property type="component" value="Unassembled WGS sequence"/>
</dbReference>
<proteinExistence type="predicted"/>
<gene>
    <name evidence="1" type="ORF">PHYPSEUDO_007763</name>
</gene>